<feature type="non-terminal residue" evidence="2">
    <location>
        <position position="1"/>
    </location>
</feature>
<evidence type="ECO:0000313" key="2">
    <source>
        <dbReference type="EMBL" id="CAI9538758.1"/>
    </source>
</evidence>
<accession>A0ABN9ARV9</accession>
<feature type="region of interest" description="Disordered" evidence="1">
    <location>
        <begin position="1"/>
        <end position="27"/>
    </location>
</feature>
<organism evidence="2 3">
    <name type="scientific">Staurois parvus</name>
    <dbReference type="NCBI Taxonomy" id="386267"/>
    <lineage>
        <taxon>Eukaryota</taxon>
        <taxon>Metazoa</taxon>
        <taxon>Chordata</taxon>
        <taxon>Craniata</taxon>
        <taxon>Vertebrata</taxon>
        <taxon>Euteleostomi</taxon>
        <taxon>Amphibia</taxon>
        <taxon>Batrachia</taxon>
        <taxon>Anura</taxon>
        <taxon>Neobatrachia</taxon>
        <taxon>Ranoidea</taxon>
        <taxon>Ranidae</taxon>
        <taxon>Staurois</taxon>
    </lineage>
</organism>
<evidence type="ECO:0008006" key="4">
    <source>
        <dbReference type="Google" id="ProtNLM"/>
    </source>
</evidence>
<sequence length="161" mass="18371">QDTYIPLSKGYPRFAPPDSSSTVSWGTPLNTPYAQHYQKQQTVTRQVPANNELSVKQLRTVPENLPSPSDRYRLKYQQYENEMKNSYKQYTMRGKARDTQHSARQETGASGTGRRALGLARNQQTEPPEEPGFGIITPLDDKVYLQQCYTSKPYSGQHSLR</sequence>
<gene>
    <name evidence="2" type="ORF">SPARVUS_LOCUS1481952</name>
</gene>
<dbReference type="Proteomes" id="UP001162483">
    <property type="component" value="Unassembled WGS sequence"/>
</dbReference>
<comment type="caution">
    <text evidence="2">The sequence shown here is derived from an EMBL/GenBank/DDBJ whole genome shotgun (WGS) entry which is preliminary data.</text>
</comment>
<feature type="non-terminal residue" evidence="2">
    <location>
        <position position="161"/>
    </location>
</feature>
<evidence type="ECO:0000256" key="1">
    <source>
        <dbReference type="SAM" id="MobiDB-lite"/>
    </source>
</evidence>
<evidence type="ECO:0000313" key="3">
    <source>
        <dbReference type="Proteomes" id="UP001162483"/>
    </source>
</evidence>
<proteinExistence type="predicted"/>
<protein>
    <recommendedName>
        <fullName evidence="4">Zasp-like motif domain-containing protein</fullName>
    </recommendedName>
</protein>
<feature type="region of interest" description="Disordered" evidence="1">
    <location>
        <begin position="93"/>
        <end position="136"/>
    </location>
</feature>
<dbReference type="EMBL" id="CATNWA010000974">
    <property type="protein sequence ID" value="CAI9538758.1"/>
    <property type="molecule type" value="Genomic_DNA"/>
</dbReference>
<feature type="compositionally biased region" description="Basic and acidic residues" evidence="1">
    <location>
        <begin position="95"/>
        <end position="104"/>
    </location>
</feature>
<reference evidence="2" key="1">
    <citation type="submission" date="2023-05" db="EMBL/GenBank/DDBJ databases">
        <authorList>
            <person name="Stuckert A."/>
        </authorList>
    </citation>
    <scope>NUCLEOTIDE SEQUENCE</scope>
</reference>
<name>A0ABN9ARV9_9NEOB</name>
<keyword evidence="3" id="KW-1185">Reference proteome</keyword>
<feature type="compositionally biased region" description="Polar residues" evidence="1">
    <location>
        <begin position="18"/>
        <end position="27"/>
    </location>
</feature>